<comment type="similarity">
    <text evidence="5">Belongs to the acylphosphatase family.</text>
</comment>
<proteinExistence type="inferred from homology"/>
<evidence type="ECO:0000256" key="1">
    <source>
        <dbReference type="ARBA" id="ARBA00015991"/>
    </source>
</evidence>
<dbReference type="RefSeq" id="WP_200086657.1">
    <property type="nucleotide sequence ID" value="NZ_CP054706.1"/>
</dbReference>
<dbReference type="PROSITE" id="PS50975">
    <property type="entry name" value="ATP_GRASP"/>
    <property type="match status" value="1"/>
</dbReference>
<feature type="domain" description="ATP-grasp" evidence="7">
    <location>
        <begin position="91"/>
        <end position="343"/>
    </location>
</feature>
<dbReference type="SMART" id="SM01209">
    <property type="entry name" value="GARS_A"/>
    <property type="match status" value="1"/>
</dbReference>
<keyword evidence="10" id="KW-1185">Reference proteome</keyword>
<dbReference type="PROSITE" id="PS00866">
    <property type="entry name" value="CPSASE_1"/>
    <property type="match status" value="1"/>
</dbReference>
<dbReference type="GO" id="GO:0018169">
    <property type="term" value="F:ribosomal S6-glutamic acid ligase activity"/>
    <property type="evidence" value="ECO:0007669"/>
    <property type="project" value="TreeGrafter"/>
</dbReference>
<dbReference type="AlphaFoldDB" id="A0A7T6Z7V7"/>
<evidence type="ECO:0000256" key="4">
    <source>
        <dbReference type="PROSITE-ProRule" id="PRU00520"/>
    </source>
</evidence>
<accession>A0A7T6Z7V7</accession>
<dbReference type="SUPFAM" id="SSF54975">
    <property type="entry name" value="Acylphosphatase/BLUF domain-like"/>
    <property type="match status" value="1"/>
</dbReference>
<protein>
    <recommendedName>
        <fullName evidence="1">Acylphosphatase</fullName>
    </recommendedName>
    <alternativeName>
        <fullName evidence="2">Acylphosphate phosphohydrolase</fullName>
    </alternativeName>
</protein>
<evidence type="ECO:0000259" key="8">
    <source>
        <dbReference type="PROSITE" id="PS51160"/>
    </source>
</evidence>
<dbReference type="GO" id="GO:0009432">
    <property type="term" value="P:SOS response"/>
    <property type="evidence" value="ECO:0007669"/>
    <property type="project" value="TreeGrafter"/>
</dbReference>
<dbReference type="InterPro" id="IPR005479">
    <property type="entry name" value="CPAse_ATP-bd"/>
</dbReference>
<dbReference type="PROSITE" id="PS51160">
    <property type="entry name" value="ACYLPHOSPHATASE_3"/>
    <property type="match status" value="1"/>
</dbReference>
<dbReference type="GO" id="GO:0046872">
    <property type="term" value="F:metal ion binding"/>
    <property type="evidence" value="ECO:0007669"/>
    <property type="project" value="InterPro"/>
</dbReference>
<evidence type="ECO:0000256" key="3">
    <source>
        <dbReference type="PROSITE-ProRule" id="PRU00409"/>
    </source>
</evidence>
<dbReference type="InterPro" id="IPR036046">
    <property type="entry name" value="Acylphosphatase-like_dom_sf"/>
</dbReference>
<evidence type="ECO:0000256" key="6">
    <source>
        <dbReference type="SAM" id="Coils"/>
    </source>
</evidence>
<keyword evidence="6" id="KW-0175">Coiled coil</keyword>
<dbReference type="KEGG" id="scib:HUG20_00130"/>
<comment type="caution">
    <text evidence="4">Lacks conserved residue(s) required for the propagation of feature annotation.</text>
</comment>
<dbReference type="Proteomes" id="UP000595349">
    <property type="component" value="Chromosome"/>
</dbReference>
<evidence type="ECO:0000256" key="5">
    <source>
        <dbReference type="RuleBase" id="RU004168"/>
    </source>
</evidence>
<dbReference type="InterPro" id="IPR001792">
    <property type="entry name" value="Acylphosphatase-like_dom"/>
</dbReference>
<dbReference type="GO" id="GO:0005524">
    <property type="term" value="F:ATP binding"/>
    <property type="evidence" value="ECO:0007669"/>
    <property type="project" value="UniProtKB-UniRule"/>
</dbReference>
<evidence type="ECO:0000256" key="2">
    <source>
        <dbReference type="ARBA" id="ARBA00032904"/>
    </source>
</evidence>
<dbReference type="GO" id="GO:0005737">
    <property type="term" value="C:cytoplasm"/>
    <property type="evidence" value="ECO:0007669"/>
    <property type="project" value="TreeGrafter"/>
</dbReference>
<keyword evidence="3" id="KW-0547">Nucleotide-binding</keyword>
<dbReference type="InterPro" id="IPR003806">
    <property type="entry name" value="ATP-grasp_PylC-type"/>
</dbReference>
<evidence type="ECO:0000313" key="9">
    <source>
        <dbReference type="EMBL" id="QQK78490.1"/>
    </source>
</evidence>
<dbReference type="Pfam" id="PF00708">
    <property type="entry name" value="Acylphosphatase"/>
    <property type="match status" value="1"/>
</dbReference>
<sequence>MKNYDDNWLPHLKNAIPIESCKNNVSMYTIALEGWRRGLTLKFSTEMDENHSRQLRYSLANKGREHLFRGSKGDKITDEAFHICDDKALTYEWLSKAGVPVPMGKKFTEKAQEDEIIEYAKTTGFPLVLKPTNGSGGNGVIVNIQSVKTLREALFYVREELKFKEIIIEQFITGDEVRIFVLGDKLFSAVNRIPANVVGDGKHSIRTLIDRKNTERKNVPHLYDRPIKLDRQLYTTLRGSGVTLDTIPKQGRRVFLKKTSNVSSGGDPIDVTDRLTPELRNIAVQACQAVPGLAHCGLDMMVDWQNNKGFVIELNTRPGIGSFLFPMEGKAEDIPKVMIDDYFPETKEVQTRHSNIYFDFKTINENLQNGTVEEIEVVPAPPGNLYTKKFILSGVIQDRNYHQWLRKQALQRDLSGHIKALGSRDMEILIAGTSKQEVENYKQVFNHWKDRHEDLQLREEPWEAPVKIGFDIDGQLETAGLNQLESQWQKLQEEMQTIQKEKSRIERQNNKIERSSAWRITLPLRKAGDMMKKVLPLNRL</sequence>
<dbReference type="PANTHER" id="PTHR21621:SF0">
    <property type="entry name" value="BETA-CITRYLGLUTAMATE SYNTHASE B-RELATED"/>
    <property type="match status" value="1"/>
</dbReference>
<dbReference type="InterPro" id="IPR011761">
    <property type="entry name" value="ATP-grasp"/>
</dbReference>
<dbReference type="Gene3D" id="3.30.470.20">
    <property type="entry name" value="ATP-grasp fold, B domain"/>
    <property type="match status" value="2"/>
</dbReference>
<name>A0A7T6Z7V7_9BACI</name>
<keyword evidence="3" id="KW-0067">ATP-binding</keyword>
<feature type="coiled-coil region" evidence="6">
    <location>
        <begin position="481"/>
        <end position="515"/>
    </location>
</feature>
<dbReference type="EMBL" id="CP054706">
    <property type="protein sequence ID" value="QQK78490.1"/>
    <property type="molecule type" value="Genomic_DNA"/>
</dbReference>
<feature type="domain" description="Acylphosphatase-like" evidence="8">
    <location>
        <begin position="387"/>
        <end position="474"/>
    </location>
</feature>
<dbReference type="PANTHER" id="PTHR21621">
    <property type="entry name" value="RIBOSOMAL PROTEIN S6 MODIFICATION PROTEIN"/>
    <property type="match status" value="1"/>
</dbReference>
<evidence type="ECO:0000259" key="7">
    <source>
        <dbReference type="PROSITE" id="PS50975"/>
    </source>
</evidence>
<dbReference type="SUPFAM" id="SSF56059">
    <property type="entry name" value="Glutathione synthetase ATP-binding domain-like"/>
    <property type="match status" value="1"/>
</dbReference>
<dbReference type="Pfam" id="PF02655">
    <property type="entry name" value="ATP-grasp_3"/>
    <property type="match status" value="1"/>
</dbReference>
<reference evidence="9 10" key="1">
    <citation type="submission" date="2020-06" db="EMBL/GenBank/DDBJ databases">
        <title>Genomic analysis of Salicibibacter sp. NKC21-4.</title>
        <authorList>
            <person name="Oh Y.J."/>
        </authorList>
    </citation>
    <scope>NUCLEOTIDE SEQUENCE [LARGE SCALE GENOMIC DNA]</scope>
    <source>
        <strain evidence="9 10">NKC21-4</strain>
    </source>
</reference>
<evidence type="ECO:0000313" key="10">
    <source>
        <dbReference type="Proteomes" id="UP000595349"/>
    </source>
</evidence>
<organism evidence="9 10">
    <name type="scientific">Salicibibacter cibi</name>
    <dbReference type="NCBI Taxonomy" id="2743001"/>
    <lineage>
        <taxon>Bacteria</taxon>
        <taxon>Bacillati</taxon>
        <taxon>Bacillota</taxon>
        <taxon>Bacilli</taxon>
        <taxon>Bacillales</taxon>
        <taxon>Bacillaceae</taxon>
        <taxon>Salicibibacter</taxon>
    </lineage>
</organism>
<gene>
    <name evidence="9" type="ORF">HUG20_00130</name>
</gene>